<evidence type="ECO:0000313" key="3">
    <source>
        <dbReference type="Proteomes" id="UP000694864"/>
    </source>
</evidence>
<feature type="region of interest" description="Disordered" evidence="1">
    <location>
        <begin position="117"/>
        <end position="147"/>
    </location>
</feature>
<dbReference type="RefSeq" id="XP_010454101.1">
    <property type="nucleotide sequence ID" value="XM_010455799.2"/>
</dbReference>
<evidence type="ECO:0000313" key="4">
    <source>
        <dbReference type="RefSeq" id="XP_010454101.1"/>
    </source>
</evidence>
<organism evidence="3 4">
    <name type="scientific">Camelina sativa</name>
    <name type="common">False flax</name>
    <name type="synonym">Myagrum sativum</name>
    <dbReference type="NCBI Taxonomy" id="90675"/>
    <lineage>
        <taxon>Eukaryota</taxon>
        <taxon>Viridiplantae</taxon>
        <taxon>Streptophyta</taxon>
        <taxon>Embryophyta</taxon>
        <taxon>Tracheophyta</taxon>
        <taxon>Spermatophyta</taxon>
        <taxon>Magnoliopsida</taxon>
        <taxon>eudicotyledons</taxon>
        <taxon>Gunneridae</taxon>
        <taxon>Pentapetalae</taxon>
        <taxon>rosids</taxon>
        <taxon>malvids</taxon>
        <taxon>Brassicales</taxon>
        <taxon>Brassicaceae</taxon>
        <taxon>Camelineae</taxon>
        <taxon>Camelina</taxon>
    </lineage>
</organism>
<feature type="region of interest" description="Disordered" evidence="1">
    <location>
        <begin position="1"/>
        <end position="51"/>
    </location>
</feature>
<evidence type="ECO:0000256" key="2">
    <source>
        <dbReference type="SAM" id="Phobius"/>
    </source>
</evidence>
<keyword evidence="2" id="KW-0812">Transmembrane</keyword>
<keyword evidence="2" id="KW-0472">Membrane</keyword>
<keyword evidence="3" id="KW-1185">Reference proteome</keyword>
<feature type="transmembrane region" description="Helical" evidence="2">
    <location>
        <begin position="173"/>
        <end position="195"/>
    </location>
</feature>
<accession>A0ABM0VCD4</accession>
<name>A0ABM0VCD4_CAMSA</name>
<feature type="compositionally biased region" description="Basic residues" evidence="1">
    <location>
        <begin position="125"/>
        <end position="147"/>
    </location>
</feature>
<protein>
    <submittedName>
        <fullName evidence="4">Uncharacterized protein LOC104735915 isoform X1</fullName>
    </submittedName>
</protein>
<keyword evidence="2" id="KW-1133">Transmembrane helix</keyword>
<dbReference type="GeneID" id="104735915"/>
<dbReference type="Proteomes" id="UP000694864">
    <property type="component" value="Chromosome 13"/>
</dbReference>
<proteinExistence type="predicted"/>
<sequence>MGGRGAINEELTEDEKRALRGSKFAPLTSLPSSSRSKPHPRLAHPGGPLKTNKAAALAKFLERKLQDPNGLASINPDLIELAVKNAKDTVISSGASSSGRRIQHVASFEDDEVSSDDDKIENTKLSKKKKKKNAKKKKDEKKKKKNKKHKVISLTPFFLISSFYLLFVSPTQIFVKSVYVTFWIPSLISACGNFFESNRSQSMKMLS</sequence>
<evidence type="ECO:0000256" key="1">
    <source>
        <dbReference type="SAM" id="MobiDB-lite"/>
    </source>
</evidence>
<reference evidence="4" key="2">
    <citation type="submission" date="2025-08" db="UniProtKB">
        <authorList>
            <consortium name="RefSeq"/>
        </authorList>
    </citation>
    <scope>IDENTIFICATION</scope>
    <source>
        <tissue evidence="4">Leaf</tissue>
    </source>
</reference>
<feature type="transmembrane region" description="Helical" evidence="2">
    <location>
        <begin position="151"/>
        <end position="167"/>
    </location>
</feature>
<dbReference type="PANTHER" id="PTHR37255:SF1">
    <property type="entry name" value="OS07G0669600 PROTEIN"/>
    <property type="match status" value="1"/>
</dbReference>
<dbReference type="PANTHER" id="PTHR37255">
    <property type="entry name" value="OS07G0669600 PROTEIN"/>
    <property type="match status" value="1"/>
</dbReference>
<gene>
    <name evidence="4" type="primary">LOC104735915</name>
</gene>
<reference evidence="3" key="1">
    <citation type="journal article" date="2014" name="Nat. Commun.">
        <title>The emerging biofuel crop Camelina sativa retains a highly undifferentiated hexaploid genome structure.</title>
        <authorList>
            <person name="Kagale S."/>
            <person name="Koh C."/>
            <person name="Nixon J."/>
            <person name="Bollina V."/>
            <person name="Clarke W.E."/>
            <person name="Tuteja R."/>
            <person name="Spillane C."/>
            <person name="Robinson S.J."/>
            <person name="Links M.G."/>
            <person name="Clarke C."/>
            <person name="Higgins E.E."/>
            <person name="Huebert T."/>
            <person name="Sharpe A.G."/>
            <person name="Parkin I.A."/>
        </authorList>
    </citation>
    <scope>NUCLEOTIDE SEQUENCE [LARGE SCALE GENOMIC DNA]</scope>
    <source>
        <strain evidence="3">cv. DH55</strain>
    </source>
</reference>